<dbReference type="OrthoDB" id="981781at2"/>
<comment type="caution">
    <text evidence="1">The sequence shown here is derived from an EMBL/GenBank/DDBJ whole genome shotgun (WGS) entry which is preliminary data.</text>
</comment>
<sequence length="84" mass="10150">MTDQEFDVLDELYFVQPFSFLIEELEMEEEELKQVLFSLLQKGYIKCLFNMNDEVFEDKLNFEVEFKDYYYLASKKGLLAHNGR</sequence>
<reference evidence="1 2" key="1">
    <citation type="submission" date="2016-01" db="EMBL/GenBank/DDBJ databases">
        <title>Genome sequencing of Roseivirga spongicola UST030701-084.</title>
        <authorList>
            <person name="Selvaratnam C."/>
            <person name="Thevarajoo S."/>
            <person name="Goh K.M."/>
            <person name="Ee R."/>
            <person name="Chan K.-G."/>
            <person name="Chong C.S."/>
        </authorList>
    </citation>
    <scope>NUCLEOTIDE SEQUENCE [LARGE SCALE GENOMIC DNA]</scope>
    <source>
        <strain evidence="1 2">UST030701-084</strain>
    </source>
</reference>
<name>A0A150XBR8_9BACT</name>
<accession>A0A150XBR8</accession>
<dbReference type="Proteomes" id="UP000075606">
    <property type="component" value="Unassembled WGS sequence"/>
</dbReference>
<dbReference type="RefSeq" id="WP_068220818.1">
    <property type="nucleotide sequence ID" value="NZ_CP139724.1"/>
</dbReference>
<proteinExistence type="predicted"/>
<dbReference type="AlphaFoldDB" id="A0A150XBR8"/>
<protein>
    <submittedName>
        <fullName evidence="1">Uncharacterized protein</fullName>
    </submittedName>
</protein>
<gene>
    <name evidence="1" type="ORF">AWW68_09280</name>
</gene>
<dbReference type="STRING" id="333140.AWW68_09280"/>
<dbReference type="EMBL" id="LRPC01000012">
    <property type="protein sequence ID" value="KYG76167.1"/>
    <property type="molecule type" value="Genomic_DNA"/>
</dbReference>
<evidence type="ECO:0000313" key="1">
    <source>
        <dbReference type="EMBL" id="KYG76167.1"/>
    </source>
</evidence>
<organism evidence="1 2">
    <name type="scientific">Roseivirga spongicola</name>
    <dbReference type="NCBI Taxonomy" id="333140"/>
    <lineage>
        <taxon>Bacteria</taxon>
        <taxon>Pseudomonadati</taxon>
        <taxon>Bacteroidota</taxon>
        <taxon>Cytophagia</taxon>
        <taxon>Cytophagales</taxon>
        <taxon>Roseivirgaceae</taxon>
        <taxon>Roseivirga</taxon>
    </lineage>
</organism>
<evidence type="ECO:0000313" key="2">
    <source>
        <dbReference type="Proteomes" id="UP000075606"/>
    </source>
</evidence>
<keyword evidence="2" id="KW-1185">Reference proteome</keyword>